<dbReference type="Pfam" id="PF02297">
    <property type="entry name" value="COX6B"/>
    <property type="match status" value="1"/>
</dbReference>
<keyword evidence="4" id="KW-1015">Disulfide bond</keyword>
<evidence type="ECO:0000256" key="2">
    <source>
        <dbReference type="ARBA" id="ARBA00006425"/>
    </source>
</evidence>
<comment type="caution">
    <text evidence="5">The sequence shown here is derived from an EMBL/GenBank/DDBJ whole genome shotgun (WGS) entry which is preliminary data.</text>
</comment>
<dbReference type="Proteomes" id="UP001498771">
    <property type="component" value="Unassembled WGS sequence"/>
</dbReference>
<proteinExistence type="inferred from homology"/>
<dbReference type="SUPFAM" id="SSF47694">
    <property type="entry name" value="Cytochrome c oxidase subunit h"/>
    <property type="match status" value="1"/>
</dbReference>
<comment type="subcellular location">
    <subcellularLocation>
        <location evidence="1">Mitochondrion</location>
    </subcellularLocation>
</comment>
<accession>A0ABR1F9F6</accession>
<dbReference type="CDD" id="cd00926">
    <property type="entry name" value="Cyt_c_Oxidase_VIb"/>
    <property type="match status" value="1"/>
</dbReference>
<dbReference type="PANTHER" id="PTHR11387">
    <property type="entry name" value="CYTOCHROME C OXIDASE SUBUNIT 6B"/>
    <property type="match status" value="1"/>
</dbReference>
<keyword evidence="3" id="KW-0496">Mitochondrion</keyword>
<comment type="similarity">
    <text evidence="2">Belongs to the cytochrome c oxidase subunit 6B family.</text>
</comment>
<dbReference type="RefSeq" id="XP_064769513.1">
    <property type="nucleotide sequence ID" value="XM_064911968.1"/>
</dbReference>
<evidence type="ECO:0000313" key="5">
    <source>
        <dbReference type="EMBL" id="KAK7206480.1"/>
    </source>
</evidence>
<dbReference type="GeneID" id="90037480"/>
<dbReference type="Gene3D" id="1.10.10.140">
    <property type="entry name" value="Cytochrome c oxidase, subunit VIb"/>
    <property type="match status" value="1"/>
</dbReference>
<name>A0ABR1F9F6_9ASCO</name>
<evidence type="ECO:0000313" key="6">
    <source>
        <dbReference type="Proteomes" id="UP001498771"/>
    </source>
</evidence>
<gene>
    <name evidence="5" type="ORF">BZA70DRAFT_274312</name>
</gene>
<evidence type="ECO:0000256" key="4">
    <source>
        <dbReference type="ARBA" id="ARBA00023157"/>
    </source>
</evidence>
<dbReference type="InterPro" id="IPR003213">
    <property type="entry name" value="Cyt_c_oxidase_su6B"/>
</dbReference>
<evidence type="ECO:0000256" key="3">
    <source>
        <dbReference type="ARBA" id="ARBA00023128"/>
    </source>
</evidence>
<dbReference type="InterPro" id="IPR036549">
    <property type="entry name" value="CX6/COA6-like_sf"/>
</dbReference>
<evidence type="ECO:0000256" key="1">
    <source>
        <dbReference type="ARBA" id="ARBA00004173"/>
    </source>
</evidence>
<sequence length="84" mass="10159">MGVDYEIRPTRYDPRFPNQNQTVHCWQYYVDYFKCAKELANEDPSKQRICDQFQNAYRMLCPASWVNKWDEQRESGIFPADINE</sequence>
<organism evidence="5 6">
    <name type="scientific">Myxozyma melibiosi</name>
    <dbReference type="NCBI Taxonomy" id="54550"/>
    <lineage>
        <taxon>Eukaryota</taxon>
        <taxon>Fungi</taxon>
        <taxon>Dikarya</taxon>
        <taxon>Ascomycota</taxon>
        <taxon>Saccharomycotina</taxon>
        <taxon>Lipomycetes</taxon>
        <taxon>Lipomycetales</taxon>
        <taxon>Lipomycetaceae</taxon>
        <taxon>Myxozyma</taxon>
    </lineage>
</organism>
<dbReference type="InterPro" id="IPR048280">
    <property type="entry name" value="COX6B-like"/>
</dbReference>
<dbReference type="EMBL" id="JBBJBU010000002">
    <property type="protein sequence ID" value="KAK7206480.1"/>
    <property type="molecule type" value="Genomic_DNA"/>
</dbReference>
<keyword evidence="6" id="KW-1185">Reference proteome</keyword>
<protein>
    <submittedName>
        <fullName evidence="5">Cytochrome c oxidase, subunit VIb</fullName>
    </submittedName>
</protein>
<reference evidence="5 6" key="1">
    <citation type="submission" date="2024-03" db="EMBL/GenBank/DDBJ databases">
        <title>Genome-scale model development and genomic sequencing of the oleaginous clade Lipomyces.</title>
        <authorList>
            <consortium name="Lawrence Berkeley National Laboratory"/>
            <person name="Czajka J.J."/>
            <person name="Han Y."/>
            <person name="Kim J."/>
            <person name="Mondo S.J."/>
            <person name="Hofstad B.A."/>
            <person name="Robles A."/>
            <person name="Haridas S."/>
            <person name="Riley R."/>
            <person name="LaButti K."/>
            <person name="Pangilinan J."/>
            <person name="Andreopoulos W."/>
            <person name="Lipzen A."/>
            <person name="Yan J."/>
            <person name="Wang M."/>
            <person name="Ng V."/>
            <person name="Grigoriev I.V."/>
            <person name="Spatafora J.W."/>
            <person name="Magnuson J.K."/>
            <person name="Baker S.E."/>
            <person name="Pomraning K.R."/>
        </authorList>
    </citation>
    <scope>NUCLEOTIDE SEQUENCE [LARGE SCALE GENOMIC DNA]</scope>
    <source>
        <strain evidence="5 6">Phaff 52-87</strain>
    </source>
</reference>